<name>A0A0G0Z3N4_9BACT</name>
<dbReference type="Gene3D" id="2.40.150.20">
    <property type="entry name" value="Ribosomal protein L14"/>
    <property type="match status" value="1"/>
</dbReference>
<dbReference type="InterPro" id="IPR036853">
    <property type="entry name" value="Ribosomal_uL14_sf"/>
</dbReference>
<evidence type="ECO:0000256" key="5">
    <source>
        <dbReference type="RuleBase" id="RU003950"/>
    </source>
</evidence>
<dbReference type="PROSITE" id="PS00049">
    <property type="entry name" value="RIBOSOMAL_L14"/>
    <property type="match status" value="1"/>
</dbReference>
<dbReference type="InterPro" id="IPR005745">
    <property type="entry name" value="Ribosomal_uL14_bac-type"/>
</dbReference>
<dbReference type="PATRIC" id="fig|1618378.3.peg.82"/>
<reference evidence="6 7" key="1">
    <citation type="journal article" date="2015" name="Nature">
        <title>rRNA introns, odd ribosomes, and small enigmatic genomes across a large radiation of phyla.</title>
        <authorList>
            <person name="Brown C.T."/>
            <person name="Hug L.A."/>
            <person name="Thomas B.C."/>
            <person name="Sharon I."/>
            <person name="Castelle C.J."/>
            <person name="Singh A."/>
            <person name="Wilkins M.J."/>
            <person name="Williams K.H."/>
            <person name="Banfield J.F."/>
        </authorList>
    </citation>
    <scope>NUCLEOTIDE SEQUENCE [LARGE SCALE GENOMIC DNA]</scope>
</reference>
<comment type="subunit">
    <text evidence="3">Part of the 50S ribosomal subunit. Forms a cluster with proteins L3 and L19. In the 70S ribosome, L14 and L19 interact and together make contacts with the 16S rRNA in bridges B5 and B8.</text>
</comment>
<evidence type="ECO:0000256" key="3">
    <source>
        <dbReference type="HAMAP-Rule" id="MF_01367"/>
    </source>
</evidence>
<dbReference type="EMBL" id="LCDA01000001">
    <property type="protein sequence ID" value="KKS43345.1"/>
    <property type="molecule type" value="Genomic_DNA"/>
</dbReference>
<comment type="function">
    <text evidence="3 5">Binds to 23S rRNA. Forms part of two intersubunit bridges in the 70S ribosome.</text>
</comment>
<comment type="caution">
    <text evidence="6">The sequence shown here is derived from an EMBL/GenBank/DDBJ whole genome shotgun (WGS) entry which is preliminary data.</text>
</comment>
<dbReference type="GO" id="GO:0070180">
    <property type="term" value="F:large ribosomal subunit rRNA binding"/>
    <property type="evidence" value="ECO:0007669"/>
    <property type="project" value="TreeGrafter"/>
</dbReference>
<dbReference type="InterPro" id="IPR019972">
    <property type="entry name" value="Ribosomal_uL14_CS"/>
</dbReference>
<dbReference type="InterPro" id="IPR000218">
    <property type="entry name" value="Ribosomal_uL14"/>
</dbReference>
<dbReference type="PANTHER" id="PTHR11761">
    <property type="entry name" value="50S/60S RIBOSOMAL PROTEIN L14/L23"/>
    <property type="match status" value="1"/>
</dbReference>
<evidence type="ECO:0000313" key="7">
    <source>
        <dbReference type="Proteomes" id="UP000033854"/>
    </source>
</evidence>
<dbReference type="PANTHER" id="PTHR11761:SF3">
    <property type="entry name" value="LARGE RIBOSOMAL SUBUNIT PROTEIN UL14M"/>
    <property type="match status" value="1"/>
</dbReference>
<dbReference type="Proteomes" id="UP000033854">
    <property type="component" value="Unassembled WGS sequence"/>
</dbReference>
<keyword evidence="3 5" id="KW-0699">rRNA-binding</keyword>
<proteinExistence type="inferred from homology"/>
<dbReference type="GO" id="GO:0003735">
    <property type="term" value="F:structural constituent of ribosome"/>
    <property type="evidence" value="ECO:0007669"/>
    <property type="project" value="InterPro"/>
</dbReference>
<dbReference type="SUPFAM" id="SSF50193">
    <property type="entry name" value="Ribosomal protein L14"/>
    <property type="match status" value="1"/>
</dbReference>
<evidence type="ECO:0000256" key="4">
    <source>
        <dbReference type="RuleBase" id="RU003949"/>
    </source>
</evidence>
<dbReference type="GO" id="GO:0022625">
    <property type="term" value="C:cytosolic large ribosomal subunit"/>
    <property type="evidence" value="ECO:0007669"/>
    <property type="project" value="TreeGrafter"/>
</dbReference>
<keyword evidence="3 5" id="KW-0694">RNA-binding</keyword>
<dbReference type="HAMAP" id="MF_01367">
    <property type="entry name" value="Ribosomal_uL14"/>
    <property type="match status" value="1"/>
</dbReference>
<dbReference type="CDD" id="cd00337">
    <property type="entry name" value="Ribosomal_uL14"/>
    <property type="match status" value="1"/>
</dbReference>
<dbReference type="SMART" id="SM01374">
    <property type="entry name" value="Ribosomal_L14"/>
    <property type="match status" value="1"/>
</dbReference>
<gene>
    <name evidence="3" type="primary">rplN</name>
    <name evidence="6" type="ORF">UV06_C0001G0079</name>
</gene>
<evidence type="ECO:0000313" key="6">
    <source>
        <dbReference type="EMBL" id="KKS43345.1"/>
    </source>
</evidence>
<evidence type="ECO:0000256" key="2">
    <source>
        <dbReference type="ARBA" id="ARBA00023274"/>
    </source>
</evidence>
<accession>A0A0G0Z3N4</accession>
<dbReference type="AlphaFoldDB" id="A0A0G0Z3N4"/>
<dbReference type="GO" id="GO:0006412">
    <property type="term" value="P:translation"/>
    <property type="evidence" value="ECO:0007669"/>
    <property type="project" value="UniProtKB-UniRule"/>
</dbReference>
<organism evidence="6 7">
    <name type="scientific">Candidatus Collierbacteria bacterium GW2011_GWA2_42_17</name>
    <dbReference type="NCBI Taxonomy" id="1618378"/>
    <lineage>
        <taxon>Bacteria</taxon>
        <taxon>Candidatus Collieribacteriota</taxon>
    </lineage>
</organism>
<keyword evidence="1 3" id="KW-0689">Ribosomal protein</keyword>
<dbReference type="Pfam" id="PF00238">
    <property type="entry name" value="Ribosomal_L14"/>
    <property type="match status" value="1"/>
</dbReference>
<sequence>MIQLRSVLNVADNSGAKLVKVILVHGGSHRRFGFVGDIVTAAVEGADASGTVKDKQVVKAVIVRCRKETGRSDGTYVRFDDNAVVIIDSIAGKLPLGTRIFGPIAREVKDRGFAKIASLAPEVV</sequence>
<evidence type="ECO:0000256" key="1">
    <source>
        <dbReference type="ARBA" id="ARBA00022980"/>
    </source>
</evidence>
<dbReference type="NCBIfam" id="TIGR01067">
    <property type="entry name" value="rplN_bact"/>
    <property type="match status" value="1"/>
</dbReference>
<comment type="similarity">
    <text evidence="3 4">Belongs to the universal ribosomal protein uL14 family.</text>
</comment>
<keyword evidence="2 3" id="KW-0687">Ribonucleoprotein</keyword>
<protein>
    <recommendedName>
        <fullName evidence="3">Large ribosomal subunit protein uL14</fullName>
    </recommendedName>
</protein>